<dbReference type="Proteomes" id="UP001595844">
    <property type="component" value="Unassembled WGS sequence"/>
</dbReference>
<evidence type="ECO:0000313" key="2">
    <source>
        <dbReference type="Proteomes" id="UP001595844"/>
    </source>
</evidence>
<dbReference type="RefSeq" id="WP_378556397.1">
    <property type="nucleotide sequence ID" value="NZ_JBHSDL010000005.1"/>
</dbReference>
<sequence>MFLDIDPRRKPPVTLAESTDFDSLSVLVRATPQAVRLPEVLDGWGRFDGTRVWLSTQRLEDELGDHFGSDLTWRQRFTAMLDYAMANGWFDESGLSIRAHCRWQPL</sequence>
<accession>A0ABV8VE02</accession>
<comment type="caution">
    <text evidence="1">The sequence shown here is derived from an EMBL/GenBank/DDBJ whole genome shotgun (WGS) entry which is preliminary data.</text>
</comment>
<protein>
    <submittedName>
        <fullName evidence="1">Uncharacterized protein</fullName>
    </submittedName>
</protein>
<organism evidence="1 2">
    <name type="scientific">Nocardia halotolerans</name>
    <dbReference type="NCBI Taxonomy" id="1755878"/>
    <lineage>
        <taxon>Bacteria</taxon>
        <taxon>Bacillati</taxon>
        <taxon>Actinomycetota</taxon>
        <taxon>Actinomycetes</taxon>
        <taxon>Mycobacteriales</taxon>
        <taxon>Nocardiaceae</taxon>
        <taxon>Nocardia</taxon>
    </lineage>
</organism>
<keyword evidence="2" id="KW-1185">Reference proteome</keyword>
<proteinExistence type="predicted"/>
<evidence type="ECO:0000313" key="1">
    <source>
        <dbReference type="EMBL" id="MFC4373466.1"/>
    </source>
</evidence>
<dbReference type="EMBL" id="JBHSDL010000005">
    <property type="protein sequence ID" value="MFC4373466.1"/>
    <property type="molecule type" value="Genomic_DNA"/>
</dbReference>
<reference evidence="2" key="1">
    <citation type="journal article" date="2019" name="Int. J. Syst. Evol. Microbiol.">
        <title>The Global Catalogue of Microorganisms (GCM) 10K type strain sequencing project: providing services to taxonomists for standard genome sequencing and annotation.</title>
        <authorList>
            <consortium name="The Broad Institute Genomics Platform"/>
            <consortium name="The Broad Institute Genome Sequencing Center for Infectious Disease"/>
            <person name="Wu L."/>
            <person name="Ma J."/>
        </authorList>
    </citation>
    <scope>NUCLEOTIDE SEQUENCE [LARGE SCALE GENOMIC DNA]</scope>
    <source>
        <strain evidence="2">IBRC-M 10490</strain>
    </source>
</reference>
<name>A0ABV8VE02_9NOCA</name>
<gene>
    <name evidence="1" type="ORF">ACFO5K_05080</name>
</gene>